<dbReference type="NCBIfam" id="NF033517">
    <property type="entry name" value="transpos_IS66"/>
    <property type="match status" value="1"/>
</dbReference>
<dbReference type="EMBL" id="LHXR01000052">
    <property type="protein sequence ID" value="KXA96931.1"/>
    <property type="molecule type" value="Genomic_DNA"/>
</dbReference>
<dbReference type="AlphaFoldDB" id="A0A133URS4"/>
<feature type="region of interest" description="Disordered" evidence="1">
    <location>
        <begin position="50"/>
        <end position="107"/>
    </location>
</feature>
<dbReference type="InterPro" id="IPR024474">
    <property type="entry name" value="Znf_dom_IS66"/>
</dbReference>
<protein>
    <recommendedName>
        <fullName evidence="6">Transposase</fullName>
    </recommendedName>
</protein>
<dbReference type="PANTHER" id="PTHR33678">
    <property type="entry name" value="BLL1576 PROTEIN"/>
    <property type="match status" value="1"/>
</dbReference>
<evidence type="ECO:0000313" key="4">
    <source>
        <dbReference type="EMBL" id="KXA96931.1"/>
    </source>
</evidence>
<sequence length="451" mass="53084">MNRKGNRIRKLERENKHLREENGRLKRENEELCEENEELKRAVRELEEAKKELEEELAEEKKPDYVKPNRKKENPKPSGRKEGHKGESRKKPDHVDSVEPLDPLHTCPDCGGEVSEPQEWRVRYKEEIVLPRYRVTRIEIPRSYCSRCDKMVEPQAEGILPKRQLGNRLRSYVVYLREELRLPVNMVQKHMENLGMKISEGTVENICSEAAEVLEPHYEQLKEELREAKATNNDETGKRIEGRTCWEWVFAKPDVAVFHSDEKRSHDVMEEQYGKKPKPVLGSDCYNAYSPLDAVKQKCWSHLLDDSSDLEGVEGESFHQSLKELYSEAKTRDRGPPLMRELSTRYCEGRLRDLVDRDWSDPEVKKVVKMVKKYQEEWFNFIRYKEVEPTNNLAERVLRPEVVFRKIIGCHRSWNGAKKHDILRSTLATCKLRGENFMDFLENKYGKSITS</sequence>
<evidence type="ECO:0000313" key="5">
    <source>
        <dbReference type="Proteomes" id="UP000070463"/>
    </source>
</evidence>
<feature type="region of interest" description="Disordered" evidence="1">
    <location>
        <begin position="1"/>
        <end position="37"/>
    </location>
</feature>
<dbReference type="InterPro" id="IPR052344">
    <property type="entry name" value="Transposase-related"/>
</dbReference>
<dbReference type="Pfam" id="PF03050">
    <property type="entry name" value="DDE_Tnp_IS66"/>
    <property type="match status" value="1"/>
</dbReference>
<reference evidence="4 5" key="1">
    <citation type="journal article" date="2016" name="Sci. Rep.">
        <title>Metabolic traits of an uncultured archaeal lineage -MSBL1- from brine pools of the Red Sea.</title>
        <authorList>
            <person name="Mwirichia R."/>
            <person name="Alam I."/>
            <person name="Rashid M."/>
            <person name="Vinu M."/>
            <person name="Ba-Alawi W."/>
            <person name="Anthony Kamau A."/>
            <person name="Kamanda Ngugi D."/>
            <person name="Goker M."/>
            <person name="Klenk H.P."/>
            <person name="Bajic V."/>
            <person name="Stingl U."/>
        </authorList>
    </citation>
    <scope>NUCLEOTIDE SEQUENCE [LARGE SCALE GENOMIC DNA]</scope>
    <source>
        <strain evidence="4">SCGC-AAA259I09</strain>
    </source>
</reference>
<feature type="domain" description="Transposase IS66 zinc-finger binding" evidence="3">
    <location>
        <begin position="106"/>
        <end position="149"/>
    </location>
</feature>
<dbReference type="Proteomes" id="UP000070463">
    <property type="component" value="Unassembled WGS sequence"/>
</dbReference>
<dbReference type="Pfam" id="PF13005">
    <property type="entry name" value="zf-IS66"/>
    <property type="match status" value="1"/>
</dbReference>
<evidence type="ECO:0008006" key="6">
    <source>
        <dbReference type="Google" id="ProtNLM"/>
    </source>
</evidence>
<evidence type="ECO:0000259" key="2">
    <source>
        <dbReference type="Pfam" id="PF03050"/>
    </source>
</evidence>
<accession>A0A133URS4</accession>
<feature type="domain" description="Transposase IS66 central" evidence="2">
    <location>
        <begin position="164"/>
        <end position="418"/>
    </location>
</feature>
<feature type="compositionally biased region" description="Basic and acidic residues" evidence="1">
    <location>
        <begin position="50"/>
        <end position="97"/>
    </location>
</feature>
<gene>
    <name evidence="4" type="ORF">AKJ37_04100</name>
</gene>
<organism evidence="4 5">
    <name type="scientific">candidate division MSBL1 archaeon SCGC-AAA259I09</name>
    <dbReference type="NCBI Taxonomy" id="1698267"/>
    <lineage>
        <taxon>Archaea</taxon>
        <taxon>Methanobacteriati</taxon>
        <taxon>Methanobacteriota</taxon>
        <taxon>candidate division MSBL1</taxon>
    </lineage>
</organism>
<evidence type="ECO:0000256" key="1">
    <source>
        <dbReference type="SAM" id="MobiDB-lite"/>
    </source>
</evidence>
<comment type="caution">
    <text evidence="4">The sequence shown here is derived from an EMBL/GenBank/DDBJ whole genome shotgun (WGS) entry which is preliminary data.</text>
</comment>
<keyword evidence="5" id="KW-1185">Reference proteome</keyword>
<proteinExistence type="predicted"/>
<dbReference type="PANTHER" id="PTHR33678:SF2">
    <property type="match status" value="1"/>
</dbReference>
<feature type="compositionally biased region" description="Basic and acidic residues" evidence="1">
    <location>
        <begin position="9"/>
        <end position="30"/>
    </location>
</feature>
<name>A0A133URS4_9EURY</name>
<evidence type="ECO:0000259" key="3">
    <source>
        <dbReference type="Pfam" id="PF13005"/>
    </source>
</evidence>
<dbReference type="InterPro" id="IPR004291">
    <property type="entry name" value="Transposase_IS66_central"/>
</dbReference>